<evidence type="ECO:0000313" key="14">
    <source>
        <dbReference type="EMBL" id="KAA8916576.1"/>
    </source>
</evidence>
<gene>
    <name evidence="14" type="ORF">TRICI_001202</name>
</gene>
<dbReference type="PRINTS" id="PR01047">
    <property type="entry name" value="TRNASYNTHTHR"/>
</dbReference>
<evidence type="ECO:0000256" key="10">
    <source>
        <dbReference type="ARBA" id="ARBA00023146"/>
    </source>
</evidence>
<evidence type="ECO:0000259" key="13">
    <source>
        <dbReference type="PROSITE" id="PS50862"/>
    </source>
</evidence>
<dbReference type="InterPro" id="IPR002320">
    <property type="entry name" value="Thr-tRNA-ligase_IIa"/>
</dbReference>
<dbReference type="FunFam" id="3.30.930.10:FF:000039">
    <property type="entry name" value="Threonyl-tRNA synthetase, mitochondrial"/>
    <property type="match status" value="1"/>
</dbReference>
<dbReference type="PANTHER" id="PTHR11451">
    <property type="entry name" value="THREONINE-TRNA LIGASE"/>
    <property type="match status" value="1"/>
</dbReference>
<evidence type="ECO:0000256" key="3">
    <source>
        <dbReference type="ARBA" id="ARBA00013163"/>
    </source>
</evidence>
<organism evidence="14 15">
    <name type="scientific">Trichomonascus ciferrii</name>
    <dbReference type="NCBI Taxonomy" id="44093"/>
    <lineage>
        <taxon>Eukaryota</taxon>
        <taxon>Fungi</taxon>
        <taxon>Dikarya</taxon>
        <taxon>Ascomycota</taxon>
        <taxon>Saccharomycotina</taxon>
        <taxon>Dipodascomycetes</taxon>
        <taxon>Dipodascales</taxon>
        <taxon>Trichomonascaceae</taxon>
        <taxon>Trichomonascus</taxon>
        <taxon>Trichomonascus ciferrii complex</taxon>
    </lineage>
</organism>
<comment type="catalytic activity">
    <reaction evidence="12">
        <text>tRNA(Thr) + L-threonine + ATP = L-threonyl-tRNA(Thr) + AMP + diphosphate + H(+)</text>
        <dbReference type="Rhea" id="RHEA:24624"/>
        <dbReference type="Rhea" id="RHEA-COMP:9670"/>
        <dbReference type="Rhea" id="RHEA-COMP:9704"/>
        <dbReference type="ChEBI" id="CHEBI:15378"/>
        <dbReference type="ChEBI" id="CHEBI:30616"/>
        <dbReference type="ChEBI" id="CHEBI:33019"/>
        <dbReference type="ChEBI" id="CHEBI:57926"/>
        <dbReference type="ChEBI" id="CHEBI:78442"/>
        <dbReference type="ChEBI" id="CHEBI:78534"/>
        <dbReference type="ChEBI" id="CHEBI:456215"/>
        <dbReference type="EC" id="6.1.1.3"/>
    </reaction>
</comment>
<dbReference type="InterPro" id="IPR045864">
    <property type="entry name" value="aa-tRNA-synth_II/BPL/LPL"/>
</dbReference>
<dbReference type="InterPro" id="IPR033728">
    <property type="entry name" value="ThrRS_core"/>
</dbReference>
<dbReference type="InterPro" id="IPR047246">
    <property type="entry name" value="ThrRS_anticodon"/>
</dbReference>
<dbReference type="SUPFAM" id="SSF52954">
    <property type="entry name" value="Class II aaRS ABD-related"/>
    <property type="match status" value="1"/>
</dbReference>
<dbReference type="InterPro" id="IPR006195">
    <property type="entry name" value="aa-tRNA-synth_II"/>
</dbReference>
<keyword evidence="4" id="KW-0436">Ligase</keyword>
<dbReference type="Pfam" id="PF00587">
    <property type="entry name" value="tRNA-synt_2b"/>
    <property type="match status" value="1"/>
</dbReference>
<dbReference type="PANTHER" id="PTHR11451:SF50">
    <property type="entry name" value="THREONINE--TRNA LIGASE, MITOCHONDRIAL"/>
    <property type="match status" value="1"/>
</dbReference>
<dbReference type="VEuPathDB" id="FungiDB:TRICI_001202"/>
<accession>A0A642VB71</accession>
<dbReference type="SUPFAM" id="SSF55681">
    <property type="entry name" value="Class II aaRS and biotin synthetases"/>
    <property type="match status" value="1"/>
</dbReference>
<keyword evidence="9" id="KW-0496">Mitochondrion</keyword>
<evidence type="ECO:0000256" key="8">
    <source>
        <dbReference type="ARBA" id="ARBA00022946"/>
    </source>
</evidence>
<protein>
    <recommendedName>
        <fullName evidence="3">threonine--tRNA ligase</fullName>
        <ecNumber evidence="3">6.1.1.3</ecNumber>
    </recommendedName>
    <alternativeName>
        <fullName evidence="11">Threonyl-tRNA synthetase</fullName>
    </alternativeName>
</protein>
<evidence type="ECO:0000256" key="12">
    <source>
        <dbReference type="ARBA" id="ARBA00049515"/>
    </source>
</evidence>
<evidence type="ECO:0000256" key="5">
    <source>
        <dbReference type="ARBA" id="ARBA00022741"/>
    </source>
</evidence>
<keyword evidence="15" id="KW-1185">Reference proteome</keyword>
<dbReference type="Pfam" id="PF03129">
    <property type="entry name" value="HGTP_anticodon"/>
    <property type="match status" value="1"/>
</dbReference>
<comment type="caution">
    <text evidence="14">The sequence shown here is derived from an EMBL/GenBank/DDBJ whole genome shotgun (WGS) entry which is preliminary data.</text>
</comment>
<keyword evidence="7" id="KW-0648">Protein biosynthesis</keyword>
<keyword evidence="6" id="KW-0067">ATP-binding</keyword>
<dbReference type="EMBL" id="SWFS01000093">
    <property type="protein sequence ID" value="KAA8916576.1"/>
    <property type="molecule type" value="Genomic_DNA"/>
</dbReference>
<dbReference type="CDD" id="cd00771">
    <property type="entry name" value="ThrRS_core"/>
    <property type="match status" value="1"/>
</dbReference>
<dbReference type="GO" id="GO:0070159">
    <property type="term" value="P:mitochondrial threonyl-tRNA aminoacylation"/>
    <property type="evidence" value="ECO:0007669"/>
    <property type="project" value="TreeGrafter"/>
</dbReference>
<evidence type="ECO:0000256" key="2">
    <source>
        <dbReference type="ARBA" id="ARBA00008226"/>
    </source>
</evidence>
<dbReference type="Proteomes" id="UP000761534">
    <property type="component" value="Unassembled WGS sequence"/>
</dbReference>
<comment type="similarity">
    <text evidence="2">Belongs to the class-II aminoacyl-tRNA synthetase family.</text>
</comment>
<keyword evidence="8" id="KW-0809">Transit peptide</keyword>
<proteinExistence type="inferred from homology"/>
<comment type="subcellular location">
    <subcellularLocation>
        <location evidence="1">Mitochondrion matrix</location>
    </subcellularLocation>
</comment>
<evidence type="ECO:0000256" key="9">
    <source>
        <dbReference type="ARBA" id="ARBA00023128"/>
    </source>
</evidence>
<dbReference type="PROSITE" id="PS50862">
    <property type="entry name" value="AA_TRNA_LIGASE_II"/>
    <property type="match status" value="1"/>
</dbReference>
<dbReference type="CDD" id="cd00860">
    <property type="entry name" value="ThrRS_anticodon"/>
    <property type="match status" value="1"/>
</dbReference>
<keyword evidence="10" id="KW-0030">Aminoacyl-tRNA synthetase</keyword>
<evidence type="ECO:0000256" key="6">
    <source>
        <dbReference type="ARBA" id="ARBA00022840"/>
    </source>
</evidence>
<dbReference type="EC" id="6.1.1.3" evidence="3"/>
<name>A0A642VB71_9ASCO</name>
<dbReference type="AlphaFoldDB" id="A0A642VB71"/>
<reference evidence="14" key="1">
    <citation type="journal article" date="2019" name="G3 (Bethesda)">
        <title>Genome Assemblies of Two Rare Opportunistic Yeast Pathogens: Diutina rugosa (syn. Candida rugosa) and Trichomonascus ciferrii (syn. Candida ciferrii).</title>
        <authorList>
            <person name="Mixao V."/>
            <person name="Saus E."/>
            <person name="Hansen A.P."/>
            <person name="Lass-Florl C."/>
            <person name="Gabaldon T."/>
        </authorList>
    </citation>
    <scope>NUCLEOTIDE SEQUENCE</scope>
    <source>
        <strain evidence="14">CBS 4856</strain>
    </source>
</reference>
<dbReference type="NCBIfam" id="TIGR00418">
    <property type="entry name" value="thrS"/>
    <property type="match status" value="1"/>
</dbReference>
<dbReference type="InterPro" id="IPR002314">
    <property type="entry name" value="aa-tRNA-synt_IIb"/>
</dbReference>
<dbReference type="InterPro" id="IPR004154">
    <property type="entry name" value="Anticodon-bd"/>
</dbReference>
<evidence type="ECO:0000256" key="7">
    <source>
        <dbReference type="ARBA" id="ARBA00022917"/>
    </source>
</evidence>
<dbReference type="InterPro" id="IPR036621">
    <property type="entry name" value="Anticodon-bd_dom_sf"/>
</dbReference>
<keyword evidence="5" id="KW-0547">Nucleotide-binding</keyword>
<dbReference type="Gene3D" id="3.40.50.800">
    <property type="entry name" value="Anticodon-binding domain"/>
    <property type="match status" value="1"/>
</dbReference>
<evidence type="ECO:0000256" key="4">
    <source>
        <dbReference type="ARBA" id="ARBA00022598"/>
    </source>
</evidence>
<evidence type="ECO:0000313" key="15">
    <source>
        <dbReference type="Proteomes" id="UP000761534"/>
    </source>
</evidence>
<dbReference type="GO" id="GO:0004829">
    <property type="term" value="F:threonine-tRNA ligase activity"/>
    <property type="evidence" value="ECO:0007669"/>
    <property type="project" value="UniProtKB-EC"/>
</dbReference>
<evidence type="ECO:0000256" key="11">
    <source>
        <dbReference type="ARBA" id="ARBA00031900"/>
    </source>
</evidence>
<dbReference type="GO" id="GO:0005759">
    <property type="term" value="C:mitochondrial matrix"/>
    <property type="evidence" value="ECO:0007669"/>
    <property type="project" value="UniProtKB-SubCell"/>
</dbReference>
<feature type="domain" description="Aminoacyl-transfer RNA synthetases class-II family profile" evidence="13">
    <location>
        <begin position="17"/>
        <end position="291"/>
    </location>
</feature>
<sequence>MIDKSTPGSVFFLPYGTRLFDRLVDFMKVQQRMFGFEHVVTPLIYKSELWQTSGHWQHYKRDMFQVLGAHHGEAGGEQPEEVFGLKPMNCPGHCVMFGQYERSFRELPVRYADFSPLHRNEASGALTGLTRVRKFHQDDGHIFCEPEQVQQEIEGCLKLIDSVYGVFGLRDYQLTLSTRPDEFSGEAAAWDAAENGLRQALDQTGKVWTVNAGDGAFYGPKIDILVTDNNGKQHQTATIQLDFQLPRNFGLTYASSEREASATPVLIHRAVYGSIERFMSLLIDHYQGKWPFWMNPRQAVVIPVASRHHAYAQQVLDELSGRGATKDTPGRLDAKFYHVEMMAQEDTVGNRIRHALSQGFSYILMVGDREIENNTVAIRPRDNRKTQNMSVDEVKALFDNLQNSYL</sequence>
<dbReference type="OrthoDB" id="5423599at2759"/>
<dbReference type="GO" id="GO:0005524">
    <property type="term" value="F:ATP binding"/>
    <property type="evidence" value="ECO:0007669"/>
    <property type="project" value="UniProtKB-KW"/>
</dbReference>
<dbReference type="Gene3D" id="3.30.930.10">
    <property type="entry name" value="Bira Bifunctional Protein, Domain 2"/>
    <property type="match status" value="1"/>
</dbReference>
<evidence type="ECO:0000256" key="1">
    <source>
        <dbReference type="ARBA" id="ARBA00004305"/>
    </source>
</evidence>